<feature type="transmembrane region" description="Helical" evidence="12">
    <location>
        <begin position="241"/>
        <end position="260"/>
    </location>
</feature>
<evidence type="ECO:0000256" key="5">
    <source>
        <dbReference type="ARBA" id="ARBA00022692"/>
    </source>
</evidence>
<feature type="transmembrane region" description="Helical" evidence="12">
    <location>
        <begin position="82"/>
        <end position="109"/>
    </location>
</feature>
<dbReference type="InterPro" id="IPR038377">
    <property type="entry name" value="Na/Glc_symporter_sf"/>
</dbReference>
<evidence type="ECO:0000256" key="2">
    <source>
        <dbReference type="ARBA" id="ARBA00006434"/>
    </source>
</evidence>
<dbReference type="PANTHER" id="PTHR42985:SF15">
    <property type="entry name" value="SODIUM-COUPLED MONOCARBOXYLATE TRANSPORTER 2"/>
    <property type="match status" value="1"/>
</dbReference>
<keyword evidence="9 12" id="KW-0472">Membrane</keyword>
<feature type="transmembrane region" description="Helical" evidence="12">
    <location>
        <begin position="16"/>
        <end position="35"/>
    </location>
</feature>
<dbReference type="AlphaFoldDB" id="A0AAE0UYH9"/>
<evidence type="ECO:0000313" key="14">
    <source>
        <dbReference type="Proteomes" id="UP001274896"/>
    </source>
</evidence>
<evidence type="ECO:0008006" key="15">
    <source>
        <dbReference type="Google" id="ProtNLM"/>
    </source>
</evidence>
<feature type="transmembrane region" description="Helical" evidence="12">
    <location>
        <begin position="432"/>
        <end position="452"/>
    </location>
</feature>
<dbReference type="GO" id="GO:0015293">
    <property type="term" value="F:symporter activity"/>
    <property type="evidence" value="ECO:0007669"/>
    <property type="project" value="TreeGrafter"/>
</dbReference>
<dbReference type="InterPro" id="IPR001734">
    <property type="entry name" value="Na/solute_symporter"/>
</dbReference>
<evidence type="ECO:0000256" key="11">
    <source>
        <dbReference type="RuleBase" id="RU362091"/>
    </source>
</evidence>
<evidence type="ECO:0000256" key="9">
    <source>
        <dbReference type="ARBA" id="ARBA00023136"/>
    </source>
</evidence>
<dbReference type="EMBL" id="JAUCMX010000013">
    <property type="protein sequence ID" value="KAK3526795.1"/>
    <property type="molecule type" value="Genomic_DNA"/>
</dbReference>
<feature type="transmembrane region" description="Helical" evidence="12">
    <location>
        <begin position="326"/>
        <end position="350"/>
    </location>
</feature>
<feature type="transmembrane region" description="Helical" evidence="12">
    <location>
        <begin position="130"/>
        <end position="155"/>
    </location>
</feature>
<keyword evidence="10" id="KW-0739">Sodium transport</keyword>
<dbReference type="Gene3D" id="1.20.1730.10">
    <property type="entry name" value="Sodium/glucose cotransporter"/>
    <property type="match status" value="1"/>
</dbReference>
<feature type="transmembrane region" description="Helical" evidence="12">
    <location>
        <begin position="458"/>
        <end position="480"/>
    </location>
</feature>
<dbReference type="Pfam" id="PF00474">
    <property type="entry name" value="SSF"/>
    <property type="match status" value="1"/>
</dbReference>
<evidence type="ECO:0000256" key="1">
    <source>
        <dbReference type="ARBA" id="ARBA00004651"/>
    </source>
</evidence>
<dbReference type="NCBIfam" id="TIGR00813">
    <property type="entry name" value="sss"/>
    <property type="match status" value="1"/>
</dbReference>
<feature type="transmembrane region" description="Helical" evidence="12">
    <location>
        <begin position="401"/>
        <end position="420"/>
    </location>
</feature>
<keyword evidence="3" id="KW-0813">Transport</keyword>
<feature type="transmembrane region" description="Helical" evidence="12">
    <location>
        <begin position="281"/>
        <end position="306"/>
    </location>
</feature>
<dbReference type="GO" id="GO:0070062">
    <property type="term" value="C:extracellular exosome"/>
    <property type="evidence" value="ECO:0007669"/>
    <property type="project" value="TreeGrafter"/>
</dbReference>
<keyword evidence="14" id="KW-1185">Reference proteome</keyword>
<sequence length="669" mass="72667">MGHPDGSVGTFQVWDYVVFACLFVVSSGIGVFFAIKERKKVSSKEFLVGGRQLTCGPVALSLTASFMSAVTVIGTPSDVYRFGAAFIIFGIAYTLMVLFTAELFLPVFYRSGITSTYEYLELRFSKTVRFAATLIYTVQTILYTGVVVYAPALALNQVTGFNLWGSIFATGIVCTFYCTLGGLKAVVWSDAFQMVVMVAGFLTVLVQGTYKCGGIGAVWETAQAGQRLDVFDFDPSPLRRHTFWTITVGGMFTWLGIYSVNQSTIQRCISCKTETHARCALYLNLLGLLLIVFCGVVSGLIMYAFYSRCDPWTAGYVSAPDQLMPYFVLDVLGNFPGLPGLYVSCAFSGTLSIHDPEMRNEFLLFFGFSTVAASINALATVTYEDFVSQCFKNLSNKAAMWISKALCVMFGVICTSMAVAASKMGTVLQAALSIHGMCGGPMLGLFSLGIFFPFTNTLGAIGGLIMGISLSFWAGVGAFLHAASPNNTHPLPLSTESCNLLNATATAVTHTASSDTGILYLHVSSNFGSQAHEFISQRSVLADSWYSMSYLYYSAVGFLATVIGGLLITLITGPTKPQEVKPGLIRPVCDLFCFCSEKFRTMCWCGVNHAEDKVELDGVDFGTVWESQPDWDIKSETNGSNLSNRMQDEAYINAAFVPDRVGYSLSKQL</sequence>
<feature type="transmembrane region" description="Helical" evidence="12">
    <location>
        <begin position="192"/>
        <end position="210"/>
    </location>
</feature>
<dbReference type="PROSITE" id="PS50283">
    <property type="entry name" value="NA_SOLUT_SYMP_3"/>
    <property type="match status" value="1"/>
</dbReference>
<evidence type="ECO:0000256" key="7">
    <source>
        <dbReference type="ARBA" id="ARBA00023053"/>
    </source>
</evidence>
<evidence type="ECO:0000256" key="4">
    <source>
        <dbReference type="ARBA" id="ARBA00022475"/>
    </source>
</evidence>
<evidence type="ECO:0000256" key="3">
    <source>
        <dbReference type="ARBA" id="ARBA00022448"/>
    </source>
</evidence>
<evidence type="ECO:0000313" key="13">
    <source>
        <dbReference type="EMBL" id="KAK3526795.1"/>
    </source>
</evidence>
<dbReference type="Proteomes" id="UP001274896">
    <property type="component" value="Unassembled WGS sequence"/>
</dbReference>
<evidence type="ECO:0000256" key="10">
    <source>
        <dbReference type="ARBA" id="ARBA00023201"/>
    </source>
</evidence>
<protein>
    <recommendedName>
        <fullName evidence="15">Sodium-coupled monocarboxylate transporter 2</fullName>
    </recommendedName>
</protein>
<dbReference type="GO" id="GO:0006814">
    <property type="term" value="P:sodium ion transport"/>
    <property type="evidence" value="ECO:0007669"/>
    <property type="project" value="UniProtKB-KW"/>
</dbReference>
<keyword evidence="6 12" id="KW-1133">Transmembrane helix</keyword>
<evidence type="ECO:0000256" key="8">
    <source>
        <dbReference type="ARBA" id="ARBA00023065"/>
    </source>
</evidence>
<name>A0AAE0UYH9_9TELE</name>
<comment type="caution">
    <text evidence="13">The sequence shown here is derived from an EMBL/GenBank/DDBJ whole genome shotgun (WGS) entry which is preliminary data.</text>
</comment>
<feature type="transmembrane region" description="Helical" evidence="12">
    <location>
        <begin position="56"/>
        <end position="76"/>
    </location>
</feature>
<feature type="transmembrane region" description="Helical" evidence="12">
    <location>
        <begin position="161"/>
        <end position="180"/>
    </location>
</feature>
<keyword evidence="8" id="KW-0406">Ion transport</keyword>
<evidence type="ECO:0000256" key="6">
    <source>
        <dbReference type="ARBA" id="ARBA00022989"/>
    </source>
</evidence>
<evidence type="ECO:0000256" key="12">
    <source>
        <dbReference type="SAM" id="Phobius"/>
    </source>
</evidence>
<gene>
    <name evidence="13" type="ORF">QTP70_033563</name>
</gene>
<keyword evidence="5 12" id="KW-0812">Transmembrane</keyword>
<dbReference type="GO" id="GO:0005886">
    <property type="term" value="C:plasma membrane"/>
    <property type="evidence" value="ECO:0007669"/>
    <property type="project" value="UniProtKB-SubCell"/>
</dbReference>
<comment type="subcellular location">
    <subcellularLocation>
        <location evidence="1">Cell membrane</location>
        <topology evidence="1">Multi-pass membrane protein</topology>
    </subcellularLocation>
</comment>
<keyword evidence="4" id="KW-1003">Cell membrane</keyword>
<dbReference type="InterPro" id="IPR051163">
    <property type="entry name" value="Sodium:Solute_Symporter_SSF"/>
</dbReference>
<dbReference type="PANTHER" id="PTHR42985">
    <property type="entry name" value="SODIUM-COUPLED MONOCARBOXYLATE TRANSPORTER"/>
    <property type="match status" value="1"/>
</dbReference>
<feature type="transmembrane region" description="Helical" evidence="12">
    <location>
        <begin position="550"/>
        <end position="571"/>
    </location>
</feature>
<keyword evidence="7" id="KW-0915">Sodium</keyword>
<reference evidence="13" key="1">
    <citation type="submission" date="2023-06" db="EMBL/GenBank/DDBJ databases">
        <title>Male Hemibagrus guttatus genome.</title>
        <authorList>
            <person name="Bian C."/>
        </authorList>
    </citation>
    <scope>NUCLEOTIDE SEQUENCE</scope>
    <source>
        <strain evidence="13">Male_cb2023</strain>
        <tissue evidence="13">Muscle</tissue>
    </source>
</reference>
<comment type="similarity">
    <text evidence="2 11">Belongs to the sodium:solute symporter (SSF) (TC 2.A.21) family.</text>
</comment>
<accession>A0AAE0UYH9</accession>
<organism evidence="13 14">
    <name type="scientific">Hemibagrus guttatus</name>
    <dbReference type="NCBI Taxonomy" id="175788"/>
    <lineage>
        <taxon>Eukaryota</taxon>
        <taxon>Metazoa</taxon>
        <taxon>Chordata</taxon>
        <taxon>Craniata</taxon>
        <taxon>Vertebrata</taxon>
        <taxon>Euteleostomi</taxon>
        <taxon>Actinopterygii</taxon>
        <taxon>Neopterygii</taxon>
        <taxon>Teleostei</taxon>
        <taxon>Ostariophysi</taxon>
        <taxon>Siluriformes</taxon>
        <taxon>Bagridae</taxon>
        <taxon>Hemibagrus</taxon>
    </lineage>
</organism>
<feature type="transmembrane region" description="Helical" evidence="12">
    <location>
        <begin position="362"/>
        <end position="381"/>
    </location>
</feature>
<proteinExistence type="inferred from homology"/>